<comment type="similarity">
    <text evidence="2">Belongs to the YkuD family.</text>
</comment>
<gene>
    <name evidence="10" type="ORF">AVDCRST_MAG88-2353</name>
</gene>
<evidence type="ECO:0000256" key="7">
    <source>
        <dbReference type="PROSITE-ProRule" id="PRU01373"/>
    </source>
</evidence>
<sequence length="156" mass="17067">MPLPALRTLVLAVCAVVALATCAPVGATDAESAGEKWIDVNLSEQWLTAYEGQWIIWSGPISSGRGEYATPTGTFYVQRKAWAEDMSGEWGTSEYYYQPEVPWVLYFTARGHAIHGVYWHSRFGTPTSHGCVGAPLNGASILYSWAPVGTPIVIHY</sequence>
<dbReference type="PROSITE" id="PS52029">
    <property type="entry name" value="LD_TPASE"/>
    <property type="match status" value="1"/>
</dbReference>
<accession>A0A6J4V8K0</accession>
<dbReference type="Gene3D" id="2.40.440.10">
    <property type="entry name" value="L,D-transpeptidase catalytic domain-like"/>
    <property type="match status" value="1"/>
</dbReference>
<keyword evidence="6 7" id="KW-0961">Cell wall biogenesis/degradation</keyword>
<dbReference type="GO" id="GO:0071555">
    <property type="term" value="P:cell wall organization"/>
    <property type="evidence" value="ECO:0007669"/>
    <property type="project" value="UniProtKB-UniRule"/>
</dbReference>
<dbReference type="EMBL" id="CADCWM010000595">
    <property type="protein sequence ID" value="CAA9571230.1"/>
    <property type="molecule type" value="Genomic_DNA"/>
</dbReference>
<evidence type="ECO:0000256" key="1">
    <source>
        <dbReference type="ARBA" id="ARBA00004752"/>
    </source>
</evidence>
<dbReference type="SUPFAM" id="SSF141523">
    <property type="entry name" value="L,D-transpeptidase catalytic domain-like"/>
    <property type="match status" value="1"/>
</dbReference>
<evidence type="ECO:0000256" key="8">
    <source>
        <dbReference type="SAM" id="SignalP"/>
    </source>
</evidence>
<dbReference type="AlphaFoldDB" id="A0A6J4V8K0"/>
<dbReference type="InterPro" id="IPR050979">
    <property type="entry name" value="LD-transpeptidase"/>
</dbReference>
<evidence type="ECO:0000256" key="2">
    <source>
        <dbReference type="ARBA" id="ARBA00005992"/>
    </source>
</evidence>
<keyword evidence="3" id="KW-0808">Transferase</keyword>
<keyword evidence="8" id="KW-0732">Signal</keyword>
<dbReference type="GO" id="GO:0008360">
    <property type="term" value="P:regulation of cell shape"/>
    <property type="evidence" value="ECO:0007669"/>
    <property type="project" value="UniProtKB-UniRule"/>
</dbReference>
<feature type="domain" description="L,D-TPase catalytic" evidence="9">
    <location>
        <begin position="36"/>
        <end position="155"/>
    </location>
</feature>
<evidence type="ECO:0000313" key="10">
    <source>
        <dbReference type="EMBL" id="CAA9571230.1"/>
    </source>
</evidence>
<evidence type="ECO:0000256" key="6">
    <source>
        <dbReference type="ARBA" id="ARBA00023316"/>
    </source>
</evidence>
<evidence type="ECO:0000256" key="5">
    <source>
        <dbReference type="ARBA" id="ARBA00022984"/>
    </source>
</evidence>
<feature type="active site" description="Nucleophile" evidence="7">
    <location>
        <position position="131"/>
    </location>
</feature>
<proteinExistence type="inferred from homology"/>
<dbReference type="GO" id="GO:0005576">
    <property type="term" value="C:extracellular region"/>
    <property type="evidence" value="ECO:0007669"/>
    <property type="project" value="TreeGrafter"/>
</dbReference>
<evidence type="ECO:0000256" key="3">
    <source>
        <dbReference type="ARBA" id="ARBA00022679"/>
    </source>
</evidence>
<dbReference type="CDD" id="cd16913">
    <property type="entry name" value="YkuD_like"/>
    <property type="match status" value="1"/>
</dbReference>
<feature type="signal peptide" evidence="8">
    <location>
        <begin position="1"/>
        <end position="27"/>
    </location>
</feature>
<reference evidence="10" key="1">
    <citation type="submission" date="2020-02" db="EMBL/GenBank/DDBJ databases">
        <authorList>
            <person name="Meier V. D."/>
        </authorList>
    </citation>
    <scope>NUCLEOTIDE SEQUENCE</scope>
    <source>
        <strain evidence="10">AVDCRST_MAG88</strain>
    </source>
</reference>
<dbReference type="InterPro" id="IPR038063">
    <property type="entry name" value="Transpep_catalytic_dom"/>
</dbReference>
<dbReference type="PANTHER" id="PTHR30582:SF2">
    <property type="entry name" value="L,D-TRANSPEPTIDASE YCIB-RELATED"/>
    <property type="match status" value="1"/>
</dbReference>
<dbReference type="UniPathway" id="UPA00219"/>
<dbReference type="GO" id="GO:0071972">
    <property type="term" value="F:peptidoglycan L,D-transpeptidase activity"/>
    <property type="evidence" value="ECO:0007669"/>
    <property type="project" value="TreeGrafter"/>
</dbReference>
<evidence type="ECO:0000256" key="4">
    <source>
        <dbReference type="ARBA" id="ARBA00022960"/>
    </source>
</evidence>
<comment type="pathway">
    <text evidence="1 7">Cell wall biogenesis; peptidoglycan biosynthesis.</text>
</comment>
<dbReference type="InterPro" id="IPR005490">
    <property type="entry name" value="LD_TPept_cat_dom"/>
</dbReference>
<evidence type="ECO:0000259" key="9">
    <source>
        <dbReference type="PROSITE" id="PS52029"/>
    </source>
</evidence>
<keyword evidence="4 7" id="KW-0133">Cell shape</keyword>
<dbReference type="Pfam" id="PF03734">
    <property type="entry name" value="YkuD"/>
    <property type="match status" value="1"/>
</dbReference>
<organism evidence="10">
    <name type="scientific">uncultured Thermomicrobiales bacterium</name>
    <dbReference type="NCBI Taxonomy" id="1645740"/>
    <lineage>
        <taxon>Bacteria</taxon>
        <taxon>Pseudomonadati</taxon>
        <taxon>Thermomicrobiota</taxon>
        <taxon>Thermomicrobia</taxon>
        <taxon>Thermomicrobiales</taxon>
        <taxon>environmental samples</taxon>
    </lineage>
</organism>
<name>A0A6J4V8K0_9BACT</name>
<dbReference type="PANTHER" id="PTHR30582">
    <property type="entry name" value="L,D-TRANSPEPTIDASE"/>
    <property type="match status" value="1"/>
</dbReference>
<dbReference type="GO" id="GO:0018104">
    <property type="term" value="P:peptidoglycan-protein cross-linking"/>
    <property type="evidence" value="ECO:0007669"/>
    <property type="project" value="TreeGrafter"/>
</dbReference>
<keyword evidence="5 7" id="KW-0573">Peptidoglycan synthesis</keyword>
<feature type="chain" id="PRO_5027050329" description="L,D-TPase catalytic domain-containing protein" evidence="8">
    <location>
        <begin position="28"/>
        <end position="156"/>
    </location>
</feature>
<feature type="active site" description="Proton donor/acceptor" evidence="7">
    <location>
        <position position="115"/>
    </location>
</feature>
<protein>
    <recommendedName>
        <fullName evidence="9">L,D-TPase catalytic domain-containing protein</fullName>
    </recommendedName>
</protein>
<dbReference type="GO" id="GO:0016740">
    <property type="term" value="F:transferase activity"/>
    <property type="evidence" value="ECO:0007669"/>
    <property type="project" value="UniProtKB-KW"/>
</dbReference>